<reference evidence="1 2" key="1">
    <citation type="submission" date="2022-05" db="EMBL/GenBank/DDBJ databases">
        <authorList>
            <consortium name="Genoscope - CEA"/>
            <person name="William W."/>
        </authorList>
    </citation>
    <scope>NUCLEOTIDE SEQUENCE [LARGE SCALE GENOMIC DNA]</scope>
</reference>
<gene>
    <name evidence="1" type="ORF">PLOB_00029605</name>
</gene>
<evidence type="ECO:0000313" key="2">
    <source>
        <dbReference type="Proteomes" id="UP001159405"/>
    </source>
</evidence>
<accession>A0ABN8RXE4</accession>
<organism evidence="1 2">
    <name type="scientific">Porites lobata</name>
    <dbReference type="NCBI Taxonomy" id="104759"/>
    <lineage>
        <taxon>Eukaryota</taxon>
        <taxon>Metazoa</taxon>
        <taxon>Cnidaria</taxon>
        <taxon>Anthozoa</taxon>
        <taxon>Hexacorallia</taxon>
        <taxon>Scleractinia</taxon>
        <taxon>Fungiina</taxon>
        <taxon>Poritidae</taxon>
        <taxon>Porites</taxon>
    </lineage>
</organism>
<keyword evidence="2" id="KW-1185">Reference proteome</keyword>
<sequence>MKKMLYIVVIFQLSNYFQQEDDETRTSEMEEDMSKERAVREARHNRVFNKDKSGWHVIVKMLNGERISRKYRKYRTAVYDSVGYPDGRPLFFTLHGGGGVKKPEDPVEGHCFLHLQERVSTLILNNESRQS</sequence>
<evidence type="ECO:0000313" key="1">
    <source>
        <dbReference type="EMBL" id="CAH3183973.1"/>
    </source>
</evidence>
<protein>
    <submittedName>
        <fullName evidence="1">Uncharacterized protein</fullName>
    </submittedName>
</protein>
<dbReference type="EMBL" id="CALNXK010000371">
    <property type="protein sequence ID" value="CAH3183973.1"/>
    <property type="molecule type" value="Genomic_DNA"/>
</dbReference>
<comment type="caution">
    <text evidence="1">The sequence shown here is derived from an EMBL/GenBank/DDBJ whole genome shotgun (WGS) entry which is preliminary data.</text>
</comment>
<name>A0ABN8RXE4_9CNID</name>
<dbReference type="Proteomes" id="UP001159405">
    <property type="component" value="Unassembled WGS sequence"/>
</dbReference>
<proteinExistence type="predicted"/>